<name>A0ABZ1B4X2_9ACTN</name>
<feature type="region of interest" description="Disordered" evidence="1">
    <location>
        <begin position="26"/>
        <end position="57"/>
    </location>
</feature>
<dbReference type="SMART" id="SM00530">
    <property type="entry name" value="HTH_XRE"/>
    <property type="match status" value="1"/>
</dbReference>
<dbReference type="Proteomes" id="UP001324287">
    <property type="component" value="Chromosome"/>
</dbReference>
<dbReference type="InterPro" id="IPR010982">
    <property type="entry name" value="Lambda_DNA-bd_dom_sf"/>
</dbReference>
<reference evidence="3 4" key="1">
    <citation type="submission" date="2023-12" db="EMBL/GenBank/DDBJ databases">
        <title>Blastococcus brunescens sp. nov., an actonobacterium isolated from sandstone collected in sahara desert.</title>
        <authorList>
            <person name="Gtari M."/>
            <person name="Ghodhbane F."/>
        </authorList>
    </citation>
    <scope>NUCLEOTIDE SEQUENCE [LARGE SCALE GENOMIC DNA]</scope>
    <source>
        <strain evidence="3 4">BMG 8361</strain>
    </source>
</reference>
<organism evidence="3 4">
    <name type="scientific">Blastococcus brunescens</name>
    <dbReference type="NCBI Taxonomy" id="1564165"/>
    <lineage>
        <taxon>Bacteria</taxon>
        <taxon>Bacillati</taxon>
        <taxon>Actinomycetota</taxon>
        <taxon>Actinomycetes</taxon>
        <taxon>Geodermatophilales</taxon>
        <taxon>Geodermatophilaceae</taxon>
        <taxon>Blastococcus</taxon>
    </lineage>
</organism>
<dbReference type="Pfam" id="PF13560">
    <property type="entry name" value="HTH_31"/>
    <property type="match status" value="1"/>
</dbReference>
<dbReference type="CDD" id="cd00093">
    <property type="entry name" value="HTH_XRE"/>
    <property type="match status" value="1"/>
</dbReference>
<protein>
    <submittedName>
        <fullName evidence="3">Helix-turn-helix transcriptional regulator</fullName>
    </submittedName>
</protein>
<gene>
    <name evidence="3" type="ORF">U6N30_03850</name>
</gene>
<accession>A0ABZ1B4X2</accession>
<evidence type="ECO:0000256" key="1">
    <source>
        <dbReference type="SAM" id="MobiDB-lite"/>
    </source>
</evidence>
<sequence length="272" mass="28102">MGRPQRPIPDDDHSPEAEFARALRRLRTEAGSPTYAQLQRRTGYSDTTLSAAASGRGRPSRDVVQALVVALGGDAAEWDARWLALPAPDAGHLPSSSGAAPAPDVVPGGGAASPRRRRTAVLAGAVALLAVALAGTGFRMADDEGSAAEPPPASSAVTVTVQNQVTAGPAAMREDSPAYLSSRPENSCRARGCMAPGDATFDTGDTLAVVCQVTGERTTNGNDGDPADDHNPELFTSTRWYGSLLPDDSLGYLAETWISPADRGGLGLPRCG</sequence>
<feature type="region of interest" description="Disordered" evidence="1">
    <location>
        <begin position="91"/>
        <end position="113"/>
    </location>
</feature>
<evidence type="ECO:0000313" key="3">
    <source>
        <dbReference type="EMBL" id="WRL64883.1"/>
    </source>
</evidence>
<proteinExistence type="predicted"/>
<dbReference type="InterPro" id="IPR001387">
    <property type="entry name" value="Cro/C1-type_HTH"/>
</dbReference>
<evidence type="ECO:0000259" key="2">
    <source>
        <dbReference type="SMART" id="SM00530"/>
    </source>
</evidence>
<dbReference type="EMBL" id="CP141261">
    <property type="protein sequence ID" value="WRL64883.1"/>
    <property type="molecule type" value="Genomic_DNA"/>
</dbReference>
<feature type="compositionally biased region" description="Polar residues" evidence="1">
    <location>
        <begin position="34"/>
        <end position="51"/>
    </location>
</feature>
<dbReference type="RefSeq" id="WP_324276207.1">
    <property type="nucleotide sequence ID" value="NZ_CP141261.1"/>
</dbReference>
<dbReference type="Gene3D" id="1.10.260.40">
    <property type="entry name" value="lambda repressor-like DNA-binding domains"/>
    <property type="match status" value="1"/>
</dbReference>
<dbReference type="SUPFAM" id="SSF47413">
    <property type="entry name" value="lambda repressor-like DNA-binding domains"/>
    <property type="match status" value="1"/>
</dbReference>
<keyword evidence="4" id="KW-1185">Reference proteome</keyword>
<evidence type="ECO:0000313" key="4">
    <source>
        <dbReference type="Proteomes" id="UP001324287"/>
    </source>
</evidence>
<feature type="domain" description="HTH cro/C1-type" evidence="2">
    <location>
        <begin position="22"/>
        <end position="78"/>
    </location>
</feature>